<dbReference type="PANTHER" id="PTHR30336:SF18">
    <property type="entry name" value="MEMBRANE PROTEIN"/>
    <property type="match status" value="1"/>
</dbReference>
<dbReference type="PANTHER" id="PTHR30336">
    <property type="entry name" value="INNER MEMBRANE PROTEIN, PROBABLE PERMEASE"/>
    <property type="match status" value="1"/>
</dbReference>
<proteinExistence type="predicted"/>
<dbReference type="CDD" id="cd06259">
    <property type="entry name" value="YdcF-like"/>
    <property type="match status" value="1"/>
</dbReference>
<keyword evidence="1" id="KW-1133">Transmembrane helix</keyword>
<feature type="transmembrane region" description="Helical" evidence="1">
    <location>
        <begin position="41"/>
        <end position="63"/>
    </location>
</feature>
<keyword evidence="1" id="KW-0812">Transmembrane</keyword>
<evidence type="ECO:0000313" key="3">
    <source>
        <dbReference type="EMBL" id="WIV54019.1"/>
    </source>
</evidence>
<dbReference type="Proteomes" id="UP001227101">
    <property type="component" value="Chromosome"/>
</dbReference>
<evidence type="ECO:0000259" key="2">
    <source>
        <dbReference type="Pfam" id="PF02698"/>
    </source>
</evidence>
<protein>
    <submittedName>
        <fullName evidence="3">YdcF family protein</fullName>
    </submittedName>
</protein>
<dbReference type="InterPro" id="IPR014729">
    <property type="entry name" value="Rossmann-like_a/b/a_fold"/>
</dbReference>
<keyword evidence="1" id="KW-0472">Membrane</keyword>
<dbReference type="InterPro" id="IPR003848">
    <property type="entry name" value="DUF218"/>
</dbReference>
<dbReference type="EMBL" id="CP127173">
    <property type="protein sequence ID" value="WIV54019.1"/>
    <property type="molecule type" value="Genomic_DNA"/>
</dbReference>
<sequence>MSIRQDRRRFRNAVLLGLAVACLLIGLLHDIDRLPPETGAVVVFFVLLTPLFAVLVLAVFLLANGVTMIRRESRSLGNLLSFLAGLGLLALVVLVVTAQYTQQPAVGAVAVSVLAAVSYVSFLFCCYLGYAFLYSRLRVRPGVDFVVVLGSRIINGRIPPLLASRLDKALALYRAERDRGGDPLVITSGGQGPDENQPESHAMADYLLAHGVPDDKLLREDRSTTTAQNLTFSRDLMRRHRPGYRCVLVTNNFHAFRAAILARTAKVNGQVVGSPTALYYWPSATIREFAAVIMEHRLINLSVTGLLAVTGFLAALP</sequence>
<keyword evidence="4" id="KW-1185">Reference proteome</keyword>
<accession>A0ABY8XEI0</accession>
<dbReference type="PROSITE" id="PS51257">
    <property type="entry name" value="PROKAR_LIPOPROTEIN"/>
    <property type="match status" value="1"/>
</dbReference>
<feature type="transmembrane region" description="Helical" evidence="1">
    <location>
        <begin position="298"/>
        <end position="316"/>
    </location>
</feature>
<evidence type="ECO:0000256" key="1">
    <source>
        <dbReference type="SAM" id="Phobius"/>
    </source>
</evidence>
<feature type="domain" description="DUF218" evidence="2">
    <location>
        <begin position="144"/>
        <end position="288"/>
    </location>
</feature>
<gene>
    <name evidence="3" type="ORF">QP939_34830</name>
</gene>
<dbReference type="Gene3D" id="3.40.50.620">
    <property type="entry name" value="HUPs"/>
    <property type="match status" value="1"/>
</dbReference>
<feature type="transmembrane region" description="Helical" evidence="1">
    <location>
        <begin position="106"/>
        <end position="130"/>
    </location>
</feature>
<feature type="transmembrane region" description="Helical" evidence="1">
    <location>
        <begin position="12"/>
        <end position="29"/>
    </location>
</feature>
<evidence type="ECO:0000313" key="4">
    <source>
        <dbReference type="Proteomes" id="UP001227101"/>
    </source>
</evidence>
<dbReference type="InterPro" id="IPR051599">
    <property type="entry name" value="Cell_Envelope_Assoc"/>
</dbReference>
<organism evidence="3 4">
    <name type="scientific">Amycolatopsis nalaikhensis</name>
    <dbReference type="NCBI Taxonomy" id="715472"/>
    <lineage>
        <taxon>Bacteria</taxon>
        <taxon>Bacillati</taxon>
        <taxon>Actinomycetota</taxon>
        <taxon>Actinomycetes</taxon>
        <taxon>Pseudonocardiales</taxon>
        <taxon>Pseudonocardiaceae</taxon>
        <taxon>Amycolatopsis</taxon>
    </lineage>
</organism>
<dbReference type="RefSeq" id="WP_285450561.1">
    <property type="nucleotide sequence ID" value="NZ_CP127173.1"/>
</dbReference>
<feature type="transmembrane region" description="Helical" evidence="1">
    <location>
        <begin position="75"/>
        <end position="100"/>
    </location>
</feature>
<name>A0ABY8XEI0_9PSEU</name>
<dbReference type="Pfam" id="PF02698">
    <property type="entry name" value="DUF218"/>
    <property type="match status" value="1"/>
</dbReference>
<reference evidence="3 4" key="1">
    <citation type="submission" date="2023-06" db="EMBL/GenBank/DDBJ databases">
        <authorList>
            <person name="Oyuntsetseg B."/>
            <person name="Kim S.B."/>
        </authorList>
    </citation>
    <scope>NUCLEOTIDE SEQUENCE [LARGE SCALE GENOMIC DNA]</scope>
    <source>
        <strain evidence="3 4">2-2</strain>
    </source>
</reference>